<comment type="caution">
    <text evidence="2">The sequence shown here is derived from an EMBL/GenBank/DDBJ whole genome shotgun (WGS) entry which is preliminary data.</text>
</comment>
<keyword evidence="3" id="KW-1185">Reference proteome</keyword>
<evidence type="ECO:0000259" key="1">
    <source>
        <dbReference type="Pfam" id="PF14213"/>
    </source>
</evidence>
<dbReference type="InterPro" id="IPR025474">
    <property type="entry name" value="DUF4325"/>
</dbReference>
<dbReference type="RefSeq" id="WP_183205481.1">
    <property type="nucleotide sequence ID" value="NZ_BAAAER010000003.1"/>
</dbReference>
<organism evidence="2 3">
    <name type="scientific">Brevundimonas lenta</name>
    <dbReference type="NCBI Taxonomy" id="424796"/>
    <lineage>
        <taxon>Bacteria</taxon>
        <taxon>Pseudomonadati</taxon>
        <taxon>Pseudomonadota</taxon>
        <taxon>Alphaproteobacteria</taxon>
        <taxon>Caulobacterales</taxon>
        <taxon>Caulobacteraceae</taxon>
        <taxon>Brevundimonas</taxon>
    </lineage>
</organism>
<dbReference type="Proteomes" id="UP000529946">
    <property type="component" value="Unassembled WGS sequence"/>
</dbReference>
<gene>
    <name evidence="2" type="ORF">GGR12_003108</name>
</gene>
<name>A0A7W6JFI3_9CAUL</name>
<proteinExistence type="predicted"/>
<reference evidence="2 3" key="1">
    <citation type="submission" date="2020-08" db="EMBL/GenBank/DDBJ databases">
        <title>Genomic Encyclopedia of Type Strains, Phase IV (KMG-IV): sequencing the most valuable type-strain genomes for metagenomic binning, comparative biology and taxonomic classification.</title>
        <authorList>
            <person name="Goeker M."/>
        </authorList>
    </citation>
    <scope>NUCLEOTIDE SEQUENCE [LARGE SCALE GENOMIC DNA]</scope>
    <source>
        <strain evidence="2 3">DSM 23960</strain>
    </source>
</reference>
<evidence type="ECO:0000313" key="3">
    <source>
        <dbReference type="Proteomes" id="UP000529946"/>
    </source>
</evidence>
<feature type="domain" description="DUF4325" evidence="1">
    <location>
        <begin position="25"/>
        <end position="92"/>
    </location>
</feature>
<dbReference type="Pfam" id="PF14213">
    <property type="entry name" value="DUF4325"/>
    <property type="match status" value="1"/>
</dbReference>
<dbReference type="EMBL" id="JACIDM010000003">
    <property type="protein sequence ID" value="MBB4084220.1"/>
    <property type="molecule type" value="Genomic_DNA"/>
</dbReference>
<sequence>MTEVRLASTFSPYLGGRYREDGPWSGQEFREDFLVPWMTDAIREHQLLVLDLDGVAGVPSSFLEEAFGGLLRNTRWSIQQVRAVLKLKASDPDLWPYVKLADQFMSEAANRH</sequence>
<evidence type="ECO:0000313" key="2">
    <source>
        <dbReference type="EMBL" id="MBB4084220.1"/>
    </source>
</evidence>
<dbReference type="AlphaFoldDB" id="A0A7W6JFI3"/>
<protein>
    <recommendedName>
        <fullName evidence="1">DUF4325 domain-containing protein</fullName>
    </recommendedName>
</protein>
<accession>A0A7W6JFI3</accession>